<evidence type="ECO:0000313" key="8">
    <source>
        <dbReference type="Proteomes" id="UP000070529"/>
    </source>
</evidence>
<dbReference type="InterPro" id="IPR000700">
    <property type="entry name" value="PAS-assoc_C"/>
</dbReference>
<dbReference type="CDD" id="cd00082">
    <property type="entry name" value="HisKA"/>
    <property type="match status" value="1"/>
</dbReference>
<keyword evidence="4" id="KW-0175">Coiled coil</keyword>
<dbReference type="InterPro" id="IPR003594">
    <property type="entry name" value="HATPase_dom"/>
</dbReference>
<dbReference type="PROSITE" id="PS50113">
    <property type="entry name" value="PAC"/>
    <property type="match status" value="1"/>
</dbReference>
<evidence type="ECO:0000313" key="7">
    <source>
        <dbReference type="EMBL" id="KXF80606.1"/>
    </source>
</evidence>
<dbReference type="PROSITE" id="PS50109">
    <property type="entry name" value="HIS_KIN"/>
    <property type="match status" value="1"/>
</dbReference>
<dbReference type="PANTHER" id="PTHR43065">
    <property type="entry name" value="SENSOR HISTIDINE KINASE"/>
    <property type="match status" value="1"/>
</dbReference>
<accession>A0A135I573</accession>
<dbReference type="OrthoDB" id="9772100at2"/>
<dbReference type="SUPFAM" id="SSF55874">
    <property type="entry name" value="ATPase domain of HSP90 chaperone/DNA topoisomerase II/histidine kinase"/>
    <property type="match status" value="1"/>
</dbReference>
<dbReference type="PRINTS" id="PR00344">
    <property type="entry name" value="BCTRLSENSOR"/>
</dbReference>
<dbReference type="InterPro" id="IPR000014">
    <property type="entry name" value="PAS"/>
</dbReference>
<dbReference type="InterPro" id="IPR003661">
    <property type="entry name" value="HisK_dim/P_dom"/>
</dbReference>
<feature type="domain" description="Histidine kinase" evidence="5">
    <location>
        <begin position="247"/>
        <end position="483"/>
    </location>
</feature>
<dbReference type="InterPro" id="IPR035965">
    <property type="entry name" value="PAS-like_dom_sf"/>
</dbReference>
<evidence type="ECO:0000256" key="3">
    <source>
        <dbReference type="ARBA" id="ARBA00022553"/>
    </source>
</evidence>
<dbReference type="PANTHER" id="PTHR43065:SF42">
    <property type="entry name" value="TWO-COMPONENT SENSOR PPRA"/>
    <property type="match status" value="1"/>
</dbReference>
<dbReference type="Pfam" id="PF02518">
    <property type="entry name" value="HATPase_c"/>
    <property type="match status" value="1"/>
</dbReference>
<dbReference type="CDD" id="cd00130">
    <property type="entry name" value="PAS"/>
    <property type="match status" value="1"/>
</dbReference>
<dbReference type="EMBL" id="LNTY01000050">
    <property type="protein sequence ID" value="KXF80606.1"/>
    <property type="molecule type" value="Genomic_DNA"/>
</dbReference>
<dbReference type="Gene3D" id="1.10.287.130">
    <property type="match status" value="1"/>
</dbReference>
<dbReference type="InterPro" id="IPR036097">
    <property type="entry name" value="HisK_dim/P_sf"/>
</dbReference>
<dbReference type="STRING" id="294935.ATN88_08060"/>
<keyword evidence="3" id="KW-0597">Phosphoprotein</keyword>
<dbReference type="InterPro" id="IPR004358">
    <property type="entry name" value="Sig_transdc_His_kin-like_C"/>
</dbReference>
<evidence type="ECO:0000256" key="1">
    <source>
        <dbReference type="ARBA" id="ARBA00000085"/>
    </source>
</evidence>
<feature type="coiled-coil region" evidence="4">
    <location>
        <begin position="5"/>
        <end position="74"/>
    </location>
</feature>
<dbReference type="InterPro" id="IPR005467">
    <property type="entry name" value="His_kinase_dom"/>
</dbReference>
<dbReference type="SUPFAM" id="SSF47384">
    <property type="entry name" value="Homodimeric domain of signal transducing histidine kinase"/>
    <property type="match status" value="1"/>
</dbReference>
<dbReference type="SMART" id="SM00388">
    <property type="entry name" value="HisKA"/>
    <property type="match status" value="1"/>
</dbReference>
<dbReference type="GO" id="GO:0000155">
    <property type="term" value="F:phosphorelay sensor kinase activity"/>
    <property type="evidence" value="ECO:0007669"/>
    <property type="project" value="InterPro"/>
</dbReference>
<dbReference type="AlphaFoldDB" id="A0A135I573"/>
<evidence type="ECO:0000259" key="6">
    <source>
        <dbReference type="PROSITE" id="PS50113"/>
    </source>
</evidence>
<dbReference type="SMART" id="SM00387">
    <property type="entry name" value="HATPase_c"/>
    <property type="match status" value="1"/>
</dbReference>
<dbReference type="RefSeq" id="WP_067419191.1">
    <property type="nucleotide sequence ID" value="NZ_LNTY01000050.1"/>
</dbReference>
<comment type="catalytic activity">
    <reaction evidence="1">
        <text>ATP + protein L-histidine = ADP + protein N-phospho-L-histidine.</text>
        <dbReference type="EC" id="2.7.13.3"/>
    </reaction>
</comment>
<feature type="coiled-coil region" evidence="4">
    <location>
        <begin position="194"/>
        <end position="238"/>
    </location>
</feature>
<sequence>MTESSRKLRRGFLSLEEENEKLREEIDALHAASEAREQQLLAVTHAMDDILLEVENQRNTLKKKNKQLLELNAYIRSINDAMNSILIVVGIDGMVSQVNRVFMEDLGWTEDEFSHIHVDSLFPKAIISHLHKETKLQLESFVVSYITQRSHLEFETTLYRSNGTLTESVYLVKGEQFYSHQGKLQGILLTATDISELRHREEALQHSQQALENRNTELADTLYQLKSAQQQLVQAEKLASLGQLVAGVAHEINNPISFIIGNVHALKRNAERLETYLSSVQTDLSQEHQSLKDELRIDAVMNELAPTIEDVMEAAGRVSGIVEDLSYSSAQQAEKSPVDLSDVISLAIKWVSANRELKNTIHFKSTASTVVLGHKGQLVQVIVNLLNNALDACKIADEPRVDIDVGENDAYGWLTVTDNGPGLNEAQIGKIFDPFFTTKNVGEGTGLGLAISYQLVMEHNGSLDVVNVANGGARFTLSLPLAKSS</sequence>
<protein>
    <recommendedName>
        <fullName evidence="2">histidine kinase</fullName>
        <ecNumber evidence="2">2.7.13.3</ecNumber>
    </recommendedName>
</protein>
<evidence type="ECO:0000259" key="5">
    <source>
        <dbReference type="PROSITE" id="PS50109"/>
    </source>
</evidence>
<feature type="domain" description="PAC" evidence="6">
    <location>
        <begin position="152"/>
        <end position="206"/>
    </location>
</feature>
<dbReference type="Pfam" id="PF00512">
    <property type="entry name" value="HisKA"/>
    <property type="match status" value="1"/>
</dbReference>
<proteinExistence type="predicted"/>
<dbReference type="Gene3D" id="3.30.565.10">
    <property type="entry name" value="Histidine kinase-like ATPase, C-terminal domain"/>
    <property type="match status" value="1"/>
</dbReference>
<dbReference type="Proteomes" id="UP000070529">
    <property type="component" value="Unassembled WGS sequence"/>
</dbReference>
<gene>
    <name evidence="7" type="ORF">ATN88_08060</name>
</gene>
<reference evidence="7 8" key="1">
    <citation type="submission" date="2015-11" db="EMBL/GenBank/DDBJ databases">
        <title>Genomic Taxonomy of the Vibrionaceae.</title>
        <authorList>
            <person name="Gomez-Gil B."/>
            <person name="Enciso-Ibarra J."/>
        </authorList>
    </citation>
    <scope>NUCLEOTIDE SEQUENCE [LARGE SCALE GENOMIC DNA]</scope>
    <source>
        <strain evidence="7 8">CAIM 912</strain>
    </source>
</reference>
<comment type="caution">
    <text evidence="7">The sequence shown here is derived from an EMBL/GenBank/DDBJ whole genome shotgun (WGS) entry which is preliminary data.</text>
</comment>
<name>A0A135I573_9GAMM</name>
<dbReference type="EC" id="2.7.13.3" evidence="2"/>
<dbReference type="SUPFAM" id="SSF55785">
    <property type="entry name" value="PYP-like sensor domain (PAS domain)"/>
    <property type="match status" value="1"/>
</dbReference>
<dbReference type="InterPro" id="IPR036890">
    <property type="entry name" value="HATPase_C_sf"/>
</dbReference>
<evidence type="ECO:0000256" key="2">
    <source>
        <dbReference type="ARBA" id="ARBA00012438"/>
    </source>
</evidence>
<organism evidence="7 8">
    <name type="scientific">Enterovibrio coralii</name>
    <dbReference type="NCBI Taxonomy" id="294935"/>
    <lineage>
        <taxon>Bacteria</taxon>
        <taxon>Pseudomonadati</taxon>
        <taxon>Pseudomonadota</taxon>
        <taxon>Gammaproteobacteria</taxon>
        <taxon>Vibrionales</taxon>
        <taxon>Vibrionaceae</taxon>
        <taxon>Enterovibrio</taxon>
    </lineage>
</organism>
<evidence type="ECO:0000256" key="4">
    <source>
        <dbReference type="SAM" id="Coils"/>
    </source>
</evidence>
<keyword evidence="8" id="KW-1185">Reference proteome</keyword>
<dbReference type="Gene3D" id="3.30.450.20">
    <property type="entry name" value="PAS domain"/>
    <property type="match status" value="1"/>
</dbReference>